<dbReference type="EMBL" id="WKAE01000232">
    <property type="protein sequence ID" value="MCF5631242.1"/>
    <property type="molecule type" value="Genomic_DNA"/>
</dbReference>
<evidence type="ECO:0000313" key="2">
    <source>
        <dbReference type="Proteomes" id="UP000814010"/>
    </source>
</evidence>
<comment type="caution">
    <text evidence="1">The sequence shown here is derived from an EMBL/GenBank/DDBJ whole genome shotgun (WGS) entry which is preliminary data.</text>
</comment>
<proteinExistence type="predicted"/>
<reference evidence="1" key="1">
    <citation type="submission" date="2019-11" db="EMBL/GenBank/DDBJ databases">
        <title>Epiphytic Pseudomonas syringae from cherry orchards.</title>
        <authorList>
            <person name="Hulin M.T."/>
        </authorList>
    </citation>
    <scope>NUCLEOTIDE SEQUENCE</scope>
    <source>
        <strain evidence="1">PA-2-5E</strain>
    </source>
</reference>
<organism evidence="1 2">
    <name type="scientific">Pseudomonas syringae</name>
    <dbReference type="NCBI Taxonomy" id="317"/>
    <lineage>
        <taxon>Bacteria</taxon>
        <taxon>Pseudomonadati</taxon>
        <taxon>Pseudomonadota</taxon>
        <taxon>Gammaproteobacteria</taxon>
        <taxon>Pseudomonadales</taxon>
        <taxon>Pseudomonadaceae</taxon>
        <taxon>Pseudomonas</taxon>
    </lineage>
</organism>
<dbReference type="AntiFam" id="ANF00261">
    <property type="entry name" value="Protein of unknown function (DUF1534)"/>
</dbReference>
<protein>
    <submittedName>
        <fullName evidence="1">DUF1534 domain-containing protein</fullName>
    </submittedName>
</protein>
<accession>A0A9Q4A6R0</accession>
<gene>
    <name evidence="1" type="ORF">GIV53_18440</name>
</gene>
<evidence type="ECO:0000313" key="1">
    <source>
        <dbReference type="EMBL" id="MCF5631242.1"/>
    </source>
</evidence>
<dbReference type="Proteomes" id="UP000814010">
    <property type="component" value="Unassembled WGS sequence"/>
</dbReference>
<sequence>MPTRSMGTMVSPEHLSFLTLQCGNALRDALRHRFSLHQGLESVQNGVLWLLHASACSQHQNSFSGSSFSADICSRRARIWSPQ</sequence>
<name>A0A9Q4A6R0_PSESX</name>
<dbReference type="AlphaFoldDB" id="A0A9Q4A6R0"/>